<dbReference type="Gene3D" id="2.60.120.10">
    <property type="entry name" value="Jelly Rolls"/>
    <property type="match status" value="1"/>
</dbReference>
<dbReference type="InterPro" id="IPR014710">
    <property type="entry name" value="RmlC-like_jellyroll"/>
</dbReference>
<dbReference type="AlphaFoldDB" id="A0A1I5GV41"/>
<dbReference type="PANTHER" id="PTHR33387:SF3">
    <property type="entry name" value="DUF985 DOMAIN-CONTAINING PROTEIN"/>
    <property type="match status" value="1"/>
</dbReference>
<dbReference type="InterPro" id="IPR009327">
    <property type="entry name" value="Cupin_DUF985"/>
</dbReference>
<dbReference type="InterPro" id="IPR039935">
    <property type="entry name" value="YML079W-like"/>
</dbReference>
<dbReference type="Pfam" id="PF06172">
    <property type="entry name" value="Cupin_5"/>
    <property type="match status" value="1"/>
</dbReference>
<feature type="domain" description="DUF985" evidence="1">
    <location>
        <begin position="6"/>
        <end position="133"/>
    </location>
</feature>
<gene>
    <name evidence="2" type="ORF">SAMN04488056_105191</name>
</gene>
<evidence type="ECO:0000313" key="2">
    <source>
        <dbReference type="EMBL" id="SFO39809.1"/>
    </source>
</evidence>
<dbReference type="CDD" id="cd06121">
    <property type="entry name" value="cupin_YML079wp"/>
    <property type="match status" value="1"/>
</dbReference>
<accession>A0A1I5GV41</accession>
<dbReference type="RefSeq" id="WP_090072543.1">
    <property type="nucleotide sequence ID" value="NZ_FOVR01000005.1"/>
</dbReference>
<sequence length="141" mass="15385">MLDADAVIAKLGMQAHPEGGYFVETFRDDEGPEGRGHSTVIYYLLKAGEVSHWHRVDAVEAWFWQAGAPLELSIAQEGSDKLTLVMGPDILADEQPQGIVPRHAWQSARSTGAWSLVSCMVAPGFVFEGFEMAPDGWAPQS</sequence>
<evidence type="ECO:0000313" key="3">
    <source>
        <dbReference type="Proteomes" id="UP000199236"/>
    </source>
</evidence>
<reference evidence="2 3" key="1">
    <citation type="submission" date="2016-10" db="EMBL/GenBank/DDBJ databases">
        <authorList>
            <person name="de Groot N.N."/>
        </authorList>
    </citation>
    <scope>NUCLEOTIDE SEQUENCE [LARGE SCALE GENOMIC DNA]</scope>
    <source>
        <strain evidence="2 3">CGMCC 1.9157</strain>
    </source>
</reference>
<dbReference type="EMBL" id="FOVR01000005">
    <property type="protein sequence ID" value="SFO39809.1"/>
    <property type="molecule type" value="Genomic_DNA"/>
</dbReference>
<proteinExistence type="predicted"/>
<dbReference type="SUPFAM" id="SSF51182">
    <property type="entry name" value="RmlC-like cupins"/>
    <property type="match status" value="1"/>
</dbReference>
<dbReference type="InterPro" id="IPR011051">
    <property type="entry name" value="RmlC_Cupin_sf"/>
</dbReference>
<dbReference type="OrthoDB" id="9798288at2"/>
<keyword evidence="3" id="KW-1185">Reference proteome</keyword>
<dbReference type="Proteomes" id="UP000199236">
    <property type="component" value="Unassembled WGS sequence"/>
</dbReference>
<protein>
    <recommendedName>
        <fullName evidence="1">DUF985 domain-containing protein</fullName>
    </recommendedName>
</protein>
<name>A0A1I5GV41_9HYPH</name>
<organism evidence="2 3">
    <name type="scientific">Cohaesibacter marisflavi</name>
    <dbReference type="NCBI Taxonomy" id="655353"/>
    <lineage>
        <taxon>Bacteria</taxon>
        <taxon>Pseudomonadati</taxon>
        <taxon>Pseudomonadota</taxon>
        <taxon>Alphaproteobacteria</taxon>
        <taxon>Hyphomicrobiales</taxon>
        <taxon>Cohaesibacteraceae</taxon>
    </lineage>
</organism>
<evidence type="ECO:0000259" key="1">
    <source>
        <dbReference type="Pfam" id="PF06172"/>
    </source>
</evidence>
<dbReference type="STRING" id="655353.SAMN04488056_105191"/>
<dbReference type="PANTHER" id="PTHR33387">
    <property type="entry name" value="RMLC-LIKE JELLY ROLL FOLD PROTEIN"/>
    <property type="match status" value="1"/>
</dbReference>